<feature type="chain" id="PRO_5039192259" evidence="8">
    <location>
        <begin position="21"/>
        <end position="1532"/>
    </location>
</feature>
<dbReference type="CDD" id="cd00222">
    <property type="entry name" value="CollagenBindB"/>
    <property type="match status" value="6"/>
</dbReference>
<feature type="compositionally biased region" description="Basic and acidic residues" evidence="6">
    <location>
        <begin position="94"/>
        <end position="106"/>
    </location>
</feature>
<keyword evidence="3" id="KW-0964">Secreted</keyword>
<dbReference type="InterPro" id="IPR008454">
    <property type="entry name" value="Collagen-bd_Cna-like_B-typ_dom"/>
</dbReference>
<feature type="domain" description="CNA-B" evidence="11">
    <location>
        <begin position="1311"/>
        <end position="1396"/>
    </location>
</feature>
<feature type="compositionally biased region" description="Basic and acidic residues" evidence="6">
    <location>
        <begin position="41"/>
        <end position="53"/>
    </location>
</feature>
<comment type="caution">
    <text evidence="14">The sequence shown here is derived from an EMBL/GenBank/DDBJ whole genome shotgun (WGS) entry which is preliminary data.</text>
</comment>
<evidence type="ECO:0000259" key="9">
    <source>
        <dbReference type="Pfam" id="PF00746"/>
    </source>
</evidence>
<dbReference type="InterPro" id="IPR011252">
    <property type="entry name" value="Fibrogen-bd_dom1"/>
</dbReference>
<feature type="region of interest" description="Disordered" evidence="6">
    <location>
        <begin position="26"/>
        <end position="106"/>
    </location>
</feature>
<feature type="domain" description="CNA-B" evidence="11">
    <location>
        <begin position="646"/>
        <end position="743"/>
    </location>
</feature>
<keyword evidence="7" id="KW-0472">Membrane</keyword>
<dbReference type="GO" id="GO:0005518">
    <property type="term" value="F:collagen binding"/>
    <property type="evidence" value="ECO:0007669"/>
    <property type="project" value="InterPro"/>
</dbReference>
<comment type="subcellular location">
    <subcellularLocation>
        <location evidence="1">Secreted</location>
        <location evidence="1">Cell wall</location>
        <topology evidence="1">Peptidoglycan-anchor</topology>
    </subcellularLocation>
</comment>
<sequence length="1532" mass="171329">MKKRMLAILLLATLVLGNIAGNISYAEGSPEPEEAATEVEAPAKEDQKEEAPKQSETGEETTAESVEVKQEETVQPKVEAGNAAQVQTSAQPEAEQKEQAETEKTEYNKTEIKGTKEVGGVTAYVTAPVGSFEEGTTLQIRALGKDQTSKVEARLEEQDAVAFDITFLSPTGEKVQPRAGYPVDLRFSVSDDSKLAGHVKEGNALQVYHVENGGAIEKMGGAQGKEVSVNAERFSPYVVAAGGPRRAPTPSSVITAMSVSSETGGPIGIISKWQKFRVNAKFALPDNQVHANDTTVIKLPDTLQFSSMSATFELRDSNNNLVANAAVSESAKTVTLTYTDYVDSHSGITGEFFFYARVDHAHMQNPGTVTADFIVNGSVIHGGSFEFEGIPDPIPFKMTKAGWQSPADPDPTVLYYQLRINSEKRVYGNTVISDVLGTPQTSYVESSFVIRKGTWKMDQNKDWQLEGADVTSNYTIQWTPDKKGFSINLGNVTEQDGFTIDYKIKSSYTPVDGEQFVNNATIVGSQTQPQDYKAVLVYTAAGGFAEGYVYKIKVHKESEDGTPLEGAEFNVIRHVNGVVVGTIKTGPNGDGELGQLLKDKYLLEETKAPNGYQKLKDPIEINPQDFGSDKTVLKTVTNKPDTIEVSALKTWDGGPSEDHTAVTFKLYRKLPGGVKEEVTNVSPTTTQISPGVFEYVWKNLPKTGAGGAVYEYTVEEDGVTDGKVTVNGHTYLVDQQGTSITNTYEIPKTKFTGKKVWEGGADPRPVIKLQLYRNNVPQGAPVELQNGATEYTWENLDKTDENGKPYNYRVDEVEVPEHYKKTNVNDCTVKNTYESPKIEVEATKIWVGGSQPYPTIWMKLYRATENGTTEAVPQAEIKELQNGTTTVKWTNLDKTDANGKDYRYFVREVDADGKDWTPKDYVKTEDGLRVVNTNMEKVEIPVTKVWKSVEGEELPSAITYRLWRDEKEINHHVATKDNWNYTFTTDKDGKPLTKYDIVDGHLHTYRVTEDAVPGYDTQADGYTFTNTQKVVEREVRKEWVNETGEPDPTSVTAVLLRNGTEYKTAVLNAGNGWYHKWEKLPETDPSGTPYVYTIDEKEVKGYTKKLNPQNGLTTIVNQKELIQLEVTKTWKDESGDLDKPAEITVNLYRSDKPQEVYKSIVLRKENSENEWKGVFEKLPKYDQDGKEYQYTIDEVPVPGYEKVIRGYSITNTRILIQIPVSKTWVMKEEVYPSEIVYVLLRDGKEINEYTAAAPNWDHTFETDKDGKKLPKINPATGKDYKYEVQEKRVPGFDTEIDGYAVTNKQILTEKTVKKIWENGKKPDVKLELWRKGTAADGSEIDEKVDEVLLTKTKLTHTFTELVKFDPSGKEYEYYAKEPDVPQYYEKAENGLEITNKFVSPKIKIKVTKVWAGGPDIHPTIRFQLYRNGEAFGEAVELKNGMLEYEWTDCLQFDDNGNEYEYTVKEEPVKGYTSTIDASDKHNIVVKNTYIPKLKKKKHTPKTGDGAFPVLPIMGMLAAGTVFLVQKRKRRTQ</sequence>
<keyword evidence="5" id="KW-0572">Peptidoglycan-anchor</keyword>
<dbReference type="Pfam" id="PF05738">
    <property type="entry name" value="Cna_B"/>
    <property type="match status" value="9"/>
</dbReference>
<dbReference type="SUPFAM" id="SSF49401">
    <property type="entry name" value="Bacterial adhesins"/>
    <property type="match status" value="2"/>
</dbReference>
<proteinExistence type="predicted"/>
<dbReference type="InterPro" id="IPR041033">
    <property type="entry name" value="SpaA_PFL_dom_1"/>
</dbReference>
<evidence type="ECO:0000313" key="14">
    <source>
        <dbReference type="EMBL" id="MSR94477.1"/>
    </source>
</evidence>
<evidence type="ECO:0000256" key="5">
    <source>
        <dbReference type="ARBA" id="ARBA00023088"/>
    </source>
</evidence>
<feature type="domain" description="CNA-B" evidence="11">
    <location>
        <begin position="752"/>
        <end position="832"/>
    </location>
</feature>
<evidence type="ECO:0000259" key="12">
    <source>
        <dbReference type="Pfam" id="PF17802"/>
    </source>
</evidence>
<dbReference type="Proteomes" id="UP000434409">
    <property type="component" value="Unassembled WGS sequence"/>
</dbReference>
<keyword evidence="7" id="KW-1133">Transmembrane helix</keyword>
<keyword evidence="15" id="KW-1185">Reference proteome</keyword>
<reference evidence="14 15" key="1">
    <citation type="submission" date="2019-08" db="EMBL/GenBank/DDBJ databases">
        <title>In-depth cultivation of the pig gut microbiome towards novel bacterial diversity and tailored functional studies.</title>
        <authorList>
            <person name="Wylensek D."/>
            <person name="Hitch T.C.A."/>
            <person name="Clavel T."/>
        </authorList>
    </citation>
    <scope>NUCLEOTIDE SEQUENCE [LARGE SCALE GENOMIC DNA]</scope>
    <source>
        <strain evidence="14 15">68-1-5</strain>
    </source>
</reference>
<dbReference type="InterPro" id="IPR041171">
    <property type="entry name" value="SDR_Ig"/>
</dbReference>
<feature type="domain" description="CNA-B" evidence="11">
    <location>
        <begin position="1125"/>
        <end position="1212"/>
    </location>
</feature>
<evidence type="ECO:0000256" key="4">
    <source>
        <dbReference type="ARBA" id="ARBA00022729"/>
    </source>
</evidence>
<feature type="transmembrane region" description="Helical" evidence="7">
    <location>
        <begin position="1505"/>
        <end position="1524"/>
    </location>
</feature>
<feature type="domain" description="CNA-B" evidence="11">
    <location>
        <begin position="940"/>
        <end position="1027"/>
    </location>
</feature>
<dbReference type="InterPro" id="IPR008966">
    <property type="entry name" value="Adhesion_dom_sf"/>
</dbReference>
<dbReference type="Gene3D" id="2.60.40.1140">
    <property type="entry name" value="Collagen-binding surface protein Cna, B-type domain"/>
    <property type="match status" value="9"/>
</dbReference>
<feature type="domain" description="CNA-B" evidence="11">
    <location>
        <begin position="1218"/>
        <end position="1304"/>
    </location>
</feature>
<dbReference type="Pfam" id="PF17961">
    <property type="entry name" value="Big_8"/>
    <property type="match status" value="1"/>
</dbReference>
<feature type="domain" description="SpaA-like prealbumin fold" evidence="12">
    <location>
        <begin position="551"/>
        <end position="625"/>
    </location>
</feature>
<keyword evidence="7" id="KW-0812">Transmembrane</keyword>
<dbReference type="InterPro" id="IPR008456">
    <property type="entry name" value="Collagen-bd_dom"/>
</dbReference>
<evidence type="ECO:0000313" key="15">
    <source>
        <dbReference type="Proteomes" id="UP000434409"/>
    </source>
</evidence>
<dbReference type="SUPFAM" id="SSF49478">
    <property type="entry name" value="Cna protein B-type domain"/>
    <property type="match status" value="9"/>
</dbReference>
<dbReference type="NCBIfam" id="TIGR01167">
    <property type="entry name" value="LPXTG_anchor"/>
    <property type="match status" value="1"/>
</dbReference>
<evidence type="ECO:0000259" key="10">
    <source>
        <dbReference type="Pfam" id="PF05737"/>
    </source>
</evidence>
<evidence type="ECO:0000256" key="1">
    <source>
        <dbReference type="ARBA" id="ARBA00004168"/>
    </source>
</evidence>
<dbReference type="RefSeq" id="WP_154478176.1">
    <property type="nucleotide sequence ID" value="NZ_VULY01000018.1"/>
</dbReference>
<evidence type="ECO:0000256" key="7">
    <source>
        <dbReference type="SAM" id="Phobius"/>
    </source>
</evidence>
<dbReference type="InterPro" id="IPR019931">
    <property type="entry name" value="LPXTG_anchor"/>
</dbReference>
<feature type="domain" description="Gram-positive cocci surface proteins LPxTG" evidence="9">
    <location>
        <begin position="1494"/>
        <end position="1528"/>
    </location>
</feature>
<dbReference type="Pfam" id="PF05737">
    <property type="entry name" value="Collagen_bind"/>
    <property type="match status" value="1"/>
</dbReference>
<dbReference type="Gene3D" id="2.60.40.10">
    <property type="entry name" value="Immunoglobulins"/>
    <property type="match status" value="1"/>
</dbReference>
<dbReference type="GO" id="GO:0007155">
    <property type="term" value="P:cell adhesion"/>
    <property type="evidence" value="ECO:0007669"/>
    <property type="project" value="InterPro"/>
</dbReference>
<dbReference type="Pfam" id="PF00746">
    <property type="entry name" value="Gram_pos_anchor"/>
    <property type="match status" value="1"/>
</dbReference>
<dbReference type="InterPro" id="IPR013783">
    <property type="entry name" value="Ig-like_fold"/>
</dbReference>
<keyword evidence="4 8" id="KW-0732">Signal</keyword>
<feature type="domain" description="CNA-B" evidence="11">
    <location>
        <begin position="840"/>
        <end position="933"/>
    </location>
</feature>
<feature type="signal peptide" evidence="8">
    <location>
        <begin position="1"/>
        <end position="20"/>
    </location>
</feature>
<accession>A0A6N7V2U0</accession>
<evidence type="ECO:0000256" key="2">
    <source>
        <dbReference type="ARBA" id="ARBA00022512"/>
    </source>
</evidence>
<dbReference type="Gene3D" id="2.60.40.1280">
    <property type="match status" value="1"/>
</dbReference>
<name>A0A6N7V2U0_9FIRM</name>
<organism evidence="14 15">
    <name type="scientific">Suipraeoptans intestinalis</name>
    <dbReference type="NCBI Taxonomy" id="2606628"/>
    <lineage>
        <taxon>Bacteria</taxon>
        <taxon>Bacillati</taxon>
        <taxon>Bacillota</taxon>
        <taxon>Clostridia</taxon>
        <taxon>Lachnospirales</taxon>
        <taxon>Lachnospiraceae</taxon>
        <taxon>Suipraeoptans</taxon>
    </lineage>
</organism>
<evidence type="ECO:0000256" key="3">
    <source>
        <dbReference type="ARBA" id="ARBA00022525"/>
    </source>
</evidence>
<feature type="domain" description="CNA-B" evidence="11">
    <location>
        <begin position="1404"/>
        <end position="1488"/>
    </location>
</feature>
<evidence type="ECO:0000259" key="11">
    <source>
        <dbReference type="Pfam" id="PF05738"/>
    </source>
</evidence>
<dbReference type="EMBL" id="VULY01000018">
    <property type="protein sequence ID" value="MSR94477.1"/>
    <property type="molecule type" value="Genomic_DNA"/>
</dbReference>
<keyword evidence="2" id="KW-0134">Cell wall</keyword>
<feature type="domain" description="Collagen binding" evidence="10">
    <location>
        <begin position="399"/>
        <end position="530"/>
    </location>
</feature>
<feature type="domain" description="SDR-like Ig" evidence="13">
    <location>
        <begin position="271"/>
        <end position="365"/>
    </location>
</feature>
<dbReference type="Pfam" id="PF17802">
    <property type="entry name" value="SpaA"/>
    <property type="match status" value="1"/>
</dbReference>
<evidence type="ECO:0000256" key="8">
    <source>
        <dbReference type="SAM" id="SignalP"/>
    </source>
</evidence>
<gene>
    <name evidence="14" type="ORF">FYJ34_09465</name>
</gene>
<protein>
    <submittedName>
        <fullName evidence="14">Cna B-type domain-containing protein</fullName>
    </submittedName>
</protein>
<feature type="domain" description="CNA-B" evidence="11">
    <location>
        <begin position="1034"/>
        <end position="1117"/>
    </location>
</feature>
<evidence type="ECO:0000256" key="6">
    <source>
        <dbReference type="SAM" id="MobiDB-lite"/>
    </source>
</evidence>
<evidence type="ECO:0000259" key="13">
    <source>
        <dbReference type="Pfam" id="PF17961"/>
    </source>
</evidence>